<keyword evidence="2" id="KW-1185">Reference proteome</keyword>
<reference evidence="1 2" key="1">
    <citation type="journal article" date="2013" name="BMC Genomics">
        <title>The miniature genome of a carnivorous plant Genlisea aurea contains a low number of genes and short non-coding sequences.</title>
        <authorList>
            <person name="Leushkin E.V."/>
            <person name="Sutormin R.A."/>
            <person name="Nabieva E.R."/>
            <person name="Penin A.A."/>
            <person name="Kondrashov A.S."/>
            <person name="Logacheva M.D."/>
        </authorList>
    </citation>
    <scope>NUCLEOTIDE SEQUENCE [LARGE SCALE GENOMIC DNA]</scope>
</reference>
<organism evidence="1 2">
    <name type="scientific">Genlisea aurea</name>
    <dbReference type="NCBI Taxonomy" id="192259"/>
    <lineage>
        <taxon>Eukaryota</taxon>
        <taxon>Viridiplantae</taxon>
        <taxon>Streptophyta</taxon>
        <taxon>Embryophyta</taxon>
        <taxon>Tracheophyta</taxon>
        <taxon>Spermatophyta</taxon>
        <taxon>Magnoliopsida</taxon>
        <taxon>eudicotyledons</taxon>
        <taxon>Gunneridae</taxon>
        <taxon>Pentapetalae</taxon>
        <taxon>asterids</taxon>
        <taxon>lamiids</taxon>
        <taxon>Lamiales</taxon>
        <taxon>Lentibulariaceae</taxon>
        <taxon>Genlisea</taxon>
    </lineage>
</organism>
<comment type="caution">
    <text evidence="1">The sequence shown here is derived from an EMBL/GenBank/DDBJ whole genome shotgun (WGS) entry which is preliminary data.</text>
</comment>
<dbReference type="AlphaFoldDB" id="S8E4Z0"/>
<sequence length="66" mass="7160">CNDFDDFICDDLNSSSPVPKHPLQPDGVAFDDNSSISACLVQDSGSTVALFLCCCSRFFHITKLDS</sequence>
<evidence type="ECO:0000313" key="1">
    <source>
        <dbReference type="EMBL" id="EPS67372.1"/>
    </source>
</evidence>
<gene>
    <name evidence="1" type="ORF">M569_07406</name>
</gene>
<feature type="non-terminal residue" evidence="1">
    <location>
        <position position="1"/>
    </location>
</feature>
<proteinExistence type="predicted"/>
<dbReference type="EMBL" id="AUSU01003146">
    <property type="protein sequence ID" value="EPS67372.1"/>
    <property type="molecule type" value="Genomic_DNA"/>
</dbReference>
<dbReference type="Proteomes" id="UP000015453">
    <property type="component" value="Unassembled WGS sequence"/>
</dbReference>
<accession>S8E4Z0</accession>
<protein>
    <submittedName>
        <fullName evidence="1">Uncharacterized protein</fullName>
    </submittedName>
</protein>
<name>S8E4Z0_9LAMI</name>
<evidence type="ECO:0000313" key="2">
    <source>
        <dbReference type="Proteomes" id="UP000015453"/>
    </source>
</evidence>